<dbReference type="InterPro" id="IPR011320">
    <property type="entry name" value="RNase_H1_N"/>
</dbReference>
<feature type="compositionally biased region" description="Low complexity" evidence="1">
    <location>
        <begin position="183"/>
        <end position="196"/>
    </location>
</feature>
<evidence type="ECO:0000313" key="3">
    <source>
        <dbReference type="EMBL" id="KAK8847540.1"/>
    </source>
</evidence>
<feature type="region of interest" description="Disordered" evidence="1">
    <location>
        <begin position="512"/>
        <end position="549"/>
    </location>
</feature>
<feature type="compositionally biased region" description="Polar residues" evidence="1">
    <location>
        <begin position="1"/>
        <end position="15"/>
    </location>
</feature>
<protein>
    <recommendedName>
        <fullName evidence="2">Ribonuclease H1 N-terminal domain-containing protein</fullName>
    </recommendedName>
</protein>
<accession>A0AAW0YW78</accession>
<dbReference type="Proteomes" id="UP001388673">
    <property type="component" value="Unassembled WGS sequence"/>
</dbReference>
<feature type="region of interest" description="Disordered" evidence="1">
    <location>
        <begin position="1"/>
        <end position="58"/>
    </location>
</feature>
<feature type="compositionally biased region" description="Low complexity" evidence="1">
    <location>
        <begin position="27"/>
        <end position="36"/>
    </location>
</feature>
<dbReference type="KEGG" id="kne:92182656"/>
<dbReference type="SUPFAM" id="SSF55658">
    <property type="entry name" value="L9 N-domain-like"/>
    <property type="match status" value="1"/>
</dbReference>
<proteinExistence type="predicted"/>
<dbReference type="EMBL" id="JBCAWK010000010">
    <property type="protein sequence ID" value="KAK8847540.1"/>
    <property type="molecule type" value="Genomic_DNA"/>
</dbReference>
<sequence>MATTTASYAPSNLFDTPQPLPSPPLCPESSSSLSSSVNSFRISRLPPHPTVPQAGPSRSPQRYLFFAVRKGHQTGVYTEWYEAERQVYGHPDPCLKSFSTKLAAEAFVNGWDGAGRHSLPPSTPRPLREHLAMSFPGSVNVASPSSPRRQSYHARLLTTAPPPPTSEFPGDFSPPPIDTTNVRPSLSPSRSSYRQSMVKISSPLRQQVEDEDDGTDGYEGRASRNPLKKATSFIGAGGLLSPPQSPDKLSKRISVMDRERPTQRKNVTEAGTWASRGHRDFTPSEGLGLYSRPLSPPMSPTGSANKRSSIVGPSPRVPPPPSGLWGDIVPKATTPTSPLSSDGTAESALIDPSAPKFSRSGLRKSGVVMPVAAKRTSSSLSIKGRSSASSLFSGSPNSSSTSLASNHSDKAMRRSSSASQYQDRLSSLAETSKRELQLNDEGLLALSSLSPPKPAFMRRSSSHSSIASTESADSMVSMTSASSAQTPSLESCEPIFEEGEGEDIEIRGADGENGFEMGISCTKSDGDADGSVDSGSMRKEKGVKGKKTGGMFKRLAKALKLEKKGVAGQDMGRRGSM</sequence>
<organism evidence="3 4">
    <name type="scientific">Kwoniella newhampshirensis</name>
    <dbReference type="NCBI Taxonomy" id="1651941"/>
    <lineage>
        <taxon>Eukaryota</taxon>
        <taxon>Fungi</taxon>
        <taxon>Dikarya</taxon>
        <taxon>Basidiomycota</taxon>
        <taxon>Agaricomycotina</taxon>
        <taxon>Tremellomycetes</taxon>
        <taxon>Tremellales</taxon>
        <taxon>Cryptococcaceae</taxon>
        <taxon>Kwoniella</taxon>
    </lineage>
</organism>
<feature type="compositionally biased region" description="Polar residues" evidence="1">
    <location>
        <begin position="333"/>
        <end position="344"/>
    </location>
</feature>
<evidence type="ECO:0000313" key="4">
    <source>
        <dbReference type="Proteomes" id="UP001388673"/>
    </source>
</evidence>
<gene>
    <name evidence="3" type="ORF">IAR55_005398</name>
</gene>
<dbReference type="Gene3D" id="3.40.970.10">
    <property type="entry name" value="Ribonuclease H1, N-terminal domain"/>
    <property type="match status" value="1"/>
</dbReference>
<dbReference type="InterPro" id="IPR037056">
    <property type="entry name" value="RNase_H1_N_sf"/>
</dbReference>
<feature type="compositionally biased region" description="Low complexity" evidence="1">
    <location>
        <begin position="462"/>
        <end position="471"/>
    </location>
</feature>
<name>A0AAW0YW78_9TREE</name>
<feature type="domain" description="Ribonuclease H1 N-terminal" evidence="2">
    <location>
        <begin position="65"/>
        <end position="107"/>
    </location>
</feature>
<feature type="region of interest" description="Disordered" evidence="1">
    <location>
        <begin position="157"/>
        <end position="227"/>
    </location>
</feature>
<feature type="region of interest" description="Disordered" evidence="1">
    <location>
        <begin position="447"/>
        <end position="471"/>
    </location>
</feature>
<evidence type="ECO:0000256" key="1">
    <source>
        <dbReference type="SAM" id="MobiDB-lite"/>
    </source>
</evidence>
<dbReference type="Pfam" id="PF01693">
    <property type="entry name" value="Cauli_VI"/>
    <property type="match status" value="1"/>
</dbReference>
<feature type="region of interest" description="Disordered" evidence="1">
    <location>
        <begin position="254"/>
        <end position="428"/>
    </location>
</feature>
<dbReference type="RefSeq" id="XP_066801058.1">
    <property type="nucleotide sequence ID" value="XM_066948490.1"/>
</dbReference>
<comment type="caution">
    <text evidence="3">The sequence shown here is derived from an EMBL/GenBank/DDBJ whole genome shotgun (WGS) entry which is preliminary data.</text>
</comment>
<reference evidence="3 4" key="1">
    <citation type="journal article" date="2024" name="bioRxiv">
        <title>Comparative genomics of Cryptococcus and Kwoniella reveals pathogenesis evolution and contrasting karyotype dynamics via intercentromeric recombination or chromosome fusion.</title>
        <authorList>
            <person name="Coelho M.A."/>
            <person name="David-Palma M."/>
            <person name="Shea T."/>
            <person name="Bowers K."/>
            <person name="McGinley-Smith S."/>
            <person name="Mohammad A.W."/>
            <person name="Gnirke A."/>
            <person name="Yurkov A.M."/>
            <person name="Nowrousian M."/>
            <person name="Sun S."/>
            <person name="Cuomo C.A."/>
            <person name="Heitman J."/>
        </authorList>
    </citation>
    <scope>NUCLEOTIDE SEQUENCE [LARGE SCALE GENOMIC DNA]</scope>
    <source>
        <strain evidence="3 4">CBS 13917</strain>
    </source>
</reference>
<dbReference type="InterPro" id="IPR009027">
    <property type="entry name" value="Ribosomal_bL9/RNase_H1_N"/>
</dbReference>
<evidence type="ECO:0000259" key="2">
    <source>
        <dbReference type="Pfam" id="PF01693"/>
    </source>
</evidence>
<keyword evidence="4" id="KW-1185">Reference proteome</keyword>
<feature type="compositionally biased region" description="Polar residues" evidence="1">
    <location>
        <begin position="414"/>
        <end position="428"/>
    </location>
</feature>
<dbReference type="GeneID" id="92182656"/>
<feature type="compositionally biased region" description="Pro residues" evidence="1">
    <location>
        <begin position="160"/>
        <end position="177"/>
    </location>
</feature>
<feature type="compositionally biased region" description="Low complexity" evidence="1">
    <location>
        <begin position="386"/>
        <end position="406"/>
    </location>
</feature>
<dbReference type="AlphaFoldDB" id="A0AAW0YW78"/>